<keyword evidence="1" id="KW-0732">Signal</keyword>
<dbReference type="EMBL" id="UGRY01000002">
    <property type="protein sequence ID" value="SUA80676.1"/>
    <property type="molecule type" value="Genomic_DNA"/>
</dbReference>
<dbReference type="RefSeq" id="WP_039815299.1">
    <property type="nucleotide sequence ID" value="NZ_JADLRH010000003.1"/>
</dbReference>
<proteinExistence type="predicted"/>
<dbReference type="STRING" id="1406858.GCA_000710895_06475"/>
<feature type="chain" id="PRO_5016623729" evidence="1">
    <location>
        <begin position="28"/>
        <end position="124"/>
    </location>
</feature>
<keyword evidence="3" id="KW-1185">Reference proteome</keyword>
<dbReference type="AlphaFoldDB" id="A0A378YU29"/>
<feature type="signal peptide" evidence="1">
    <location>
        <begin position="1"/>
        <end position="27"/>
    </location>
</feature>
<evidence type="ECO:0000313" key="2">
    <source>
        <dbReference type="EMBL" id="SUA80676.1"/>
    </source>
</evidence>
<evidence type="ECO:0000313" key="3">
    <source>
        <dbReference type="Proteomes" id="UP000255467"/>
    </source>
</evidence>
<accession>A0A378YU29</accession>
<gene>
    <name evidence="2" type="ORF">NCTC1934_04396</name>
</gene>
<organism evidence="2 3">
    <name type="scientific">Nocardia otitidiscaviarum</name>
    <dbReference type="NCBI Taxonomy" id="1823"/>
    <lineage>
        <taxon>Bacteria</taxon>
        <taxon>Bacillati</taxon>
        <taxon>Actinomycetota</taxon>
        <taxon>Actinomycetes</taxon>
        <taxon>Mycobacteriales</taxon>
        <taxon>Nocardiaceae</taxon>
        <taxon>Nocardia</taxon>
    </lineage>
</organism>
<dbReference type="OrthoDB" id="4555064at2"/>
<dbReference type="Proteomes" id="UP000255467">
    <property type="component" value="Unassembled WGS sequence"/>
</dbReference>
<protein>
    <submittedName>
        <fullName evidence="2">Uncharacterized protein</fullName>
    </submittedName>
</protein>
<sequence length="124" mass="12229">MHKKSAVLVLLGTAGIATVIGSGTASALTVDPQPGAASVTLNQGEAAAVASMNLGPALAQVALPGWSPAGKNEVGNTISSDAAVAGSMPGGWMRITLHGPIQMPTQVSVSRPATEAEMQQQAGS</sequence>
<reference evidence="2 3" key="1">
    <citation type="submission" date="2018-06" db="EMBL/GenBank/DDBJ databases">
        <authorList>
            <consortium name="Pathogen Informatics"/>
            <person name="Doyle S."/>
        </authorList>
    </citation>
    <scope>NUCLEOTIDE SEQUENCE [LARGE SCALE GENOMIC DNA]</scope>
    <source>
        <strain evidence="2 3">NCTC1934</strain>
    </source>
</reference>
<evidence type="ECO:0000256" key="1">
    <source>
        <dbReference type="SAM" id="SignalP"/>
    </source>
</evidence>
<name>A0A378YU29_9NOCA</name>